<evidence type="ECO:0000313" key="1">
    <source>
        <dbReference type="EMBL" id="KAF8788609.1"/>
    </source>
</evidence>
<gene>
    <name evidence="1" type="ORF">HNY73_006636</name>
</gene>
<accession>A0A8T0FGM4</accession>
<reference evidence="1" key="1">
    <citation type="journal article" date="2020" name="bioRxiv">
        <title>Chromosome-level reference genome of the European wasp spider Argiope bruennichi: a resource for studies on range expansion and evolutionary adaptation.</title>
        <authorList>
            <person name="Sheffer M.M."/>
            <person name="Hoppe A."/>
            <person name="Krehenwinkel H."/>
            <person name="Uhl G."/>
            <person name="Kuss A.W."/>
            <person name="Jensen L."/>
            <person name="Jensen C."/>
            <person name="Gillespie R.G."/>
            <person name="Hoff K.J."/>
            <person name="Prost S."/>
        </authorList>
    </citation>
    <scope>NUCLEOTIDE SEQUENCE</scope>
</reference>
<organism evidence="1 2">
    <name type="scientific">Argiope bruennichi</name>
    <name type="common">Wasp spider</name>
    <name type="synonym">Aranea bruennichi</name>
    <dbReference type="NCBI Taxonomy" id="94029"/>
    <lineage>
        <taxon>Eukaryota</taxon>
        <taxon>Metazoa</taxon>
        <taxon>Ecdysozoa</taxon>
        <taxon>Arthropoda</taxon>
        <taxon>Chelicerata</taxon>
        <taxon>Arachnida</taxon>
        <taxon>Araneae</taxon>
        <taxon>Araneomorphae</taxon>
        <taxon>Entelegynae</taxon>
        <taxon>Araneoidea</taxon>
        <taxon>Araneidae</taxon>
        <taxon>Argiope</taxon>
    </lineage>
</organism>
<keyword evidence="2" id="KW-1185">Reference proteome</keyword>
<evidence type="ECO:0000313" key="2">
    <source>
        <dbReference type="Proteomes" id="UP000807504"/>
    </source>
</evidence>
<dbReference type="AlphaFoldDB" id="A0A8T0FGM4"/>
<dbReference type="Proteomes" id="UP000807504">
    <property type="component" value="Unassembled WGS sequence"/>
</dbReference>
<proteinExistence type="predicted"/>
<dbReference type="EMBL" id="JABXBU010000012">
    <property type="protein sequence ID" value="KAF8788609.1"/>
    <property type="molecule type" value="Genomic_DNA"/>
</dbReference>
<comment type="caution">
    <text evidence="1">The sequence shown here is derived from an EMBL/GenBank/DDBJ whole genome shotgun (WGS) entry which is preliminary data.</text>
</comment>
<reference evidence="1" key="2">
    <citation type="submission" date="2020-06" db="EMBL/GenBank/DDBJ databases">
        <authorList>
            <person name="Sheffer M."/>
        </authorList>
    </citation>
    <scope>NUCLEOTIDE SEQUENCE</scope>
</reference>
<sequence>MYFNSWFFKAVRESRIHRILSSSPGTFERQIPIRRGDHQKPVGNFFSSSKPTSSFSSTLLWGKAQYVF</sequence>
<protein>
    <submittedName>
        <fullName evidence="1">Uncharacterized protein</fullName>
    </submittedName>
</protein>
<name>A0A8T0FGM4_ARGBR</name>